<organism evidence="1 2">
    <name type="scientific">Lentihominibacter faecis</name>
    <dbReference type="NCBI Taxonomy" id="2764712"/>
    <lineage>
        <taxon>Bacteria</taxon>
        <taxon>Bacillati</taxon>
        <taxon>Bacillota</taxon>
        <taxon>Clostridia</taxon>
        <taxon>Peptostreptococcales</taxon>
        <taxon>Anaerovoracaceae</taxon>
        <taxon>Lentihominibacter</taxon>
    </lineage>
</organism>
<comment type="caution">
    <text evidence="1">The sequence shown here is derived from an EMBL/GenBank/DDBJ whole genome shotgun (WGS) entry which is preliminary data.</text>
</comment>
<proteinExistence type="predicted"/>
<reference evidence="1" key="1">
    <citation type="submission" date="2020-08" db="EMBL/GenBank/DDBJ databases">
        <authorList>
            <person name="Liu C."/>
            <person name="Sun Q."/>
        </authorList>
    </citation>
    <scope>NUCLEOTIDE SEQUENCE</scope>
    <source>
        <strain evidence="1">BX16</strain>
    </source>
</reference>
<dbReference type="Proteomes" id="UP000644115">
    <property type="component" value="Unassembled WGS sequence"/>
</dbReference>
<evidence type="ECO:0008006" key="3">
    <source>
        <dbReference type="Google" id="ProtNLM"/>
    </source>
</evidence>
<evidence type="ECO:0000313" key="2">
    <source>
        <dbReference type="Proteomes" id="UP000644115"/>
    </source>
</evidence>
<keyword evidence="2" id="KW-1185">Reference proteome</keyword>
<sequence length="228" mass="25458">MKFITEEDLRDLYKKQPFTDYDLKEGERLTPGARQFLVDRGVDMYDRNDPMAVLDAQKKEKAKAAQAAKTESSSGCRNGKKLCSRMKALHSLFLLTARDLLDTDLCLSQQLTGLSRQFAALGSVSEGKCEAVGLVCNACTGMNGENFSQCIGDCFEITEFHMQMPKGREMLLLDRLRSELECFSLDAQELIADEKLCQTLEARLNEIINTISQMICGAMGGKECQRKA</sequence>
<protein>
    <recommendedName>
        <fullName evidence="3">Ethanolamine utilization cobalamin adenosyltransferase</fullName>
    </recommendedName>
</protein>
<evidence type="ECO:0000313" key="1">
    <source>
        <dbReference type="EMBL" id="MBC6000345.1"/>
    </source>
</evidence>
<name>A0A923NCN1_9FIRM</name>
<dbReference type="EMBL" id="JACRWC010000119">
    <property type="protein sequence ID" value="MBC6000345.1"/>
    <property type="molecule type" value="Genomic_DNA"/>
</dbReference>
<dbReference type="AlphaFoldDB" id="A0A923NCN1"/>
<dbReference type="RefSeq" id="WP_249287638.1">
    <property type="nucleotide sequence ID" value="NZ_JACRWC010000119.1"/>
</dbReference>
<gene>
    <name evidence="1" type="ORF">H8876_10085</name>
</gene>
<accession>A0A923NCN1</accession>